<dbReference type="SUPFAM" id="SSF47336">
    <property type="entry name" value="ACP-like"/>
    <property type="match status" value="1"/>
</dbReference>
<dbReference type="SUPFAM" id="SSF103473">
    <property type="entry name" value="MFS general substrate transporter"/>
    <property type="match status" value="1"/>
</dbReference>
<feature type="domain" description="Carrier" evidence="5">
    <location>
        <begin position="1003"/>
        <end position="1078"/>
    </location>
</feature>
<feature type="transmembrane region" description="Helical" evidence="4">
    <location>
        <begin position="2549"/>
        <end position="2568"/>
    </location>
</feature>
<dbReference type="InterPro" id="IPR001031">
    <property type="entry name" value="Thioesterase"/>
</dbReference>
<evidence type="ECO:0000256" key="3">
    <source>
        <dbReference type="ARBA" id="ARBA00022553"/>
    </source>
</evidence>
<dbReference type="SUPFAM" id="SSF52777">
    <property type="entry name" value="CoA-dependent acyltransferases"/>
    <property type="match status" value="4"/>
</dbReference>
<feature type="transmembrane region" description="Helical" evidence="4">
    <location>
        <begin position="2633"/>
        <end position="2655"/>
    </location>
</feature>
<dbReference type="PANTHER" id="PTHR45527:SF1">
    <property type="entry name" value="FATTY ACID SYNTHASE"/>
    <property type="match status" value="1"/>
</dbReference>
<dbReference type="InterPro" id="IPR045851">
    <property type="entry name" value="AMP-bd_C_sf"/>
</dbReference>
<dbReference type="PROSITE" id="PS00455">
    <property type="entry name" value="AMP_BINDING"/>
    <property type="match status" value="2"/>
</dbReference>
<dbReference type="NCBIfam" id="NF003417">
    <property type="entry name" value="PRK04813.1"/>
    <property type="match status" value="2"/>
</dbReference>
<keyword evidence="3" id="KW-0597">Phosphoprotein</keyword>
<keyword evidence="4" id="KW-0812">Transmembrane</keyword>
<evidence type="ECO:0000256" key="2">
    <source>
        <dbReference type="ARBA" id="ARBA00022450"/>
    </source>
</evidence>
<dbReference type="Pfam" id="PF00550">
    <property type="entry name" value="PP-binding"/>
    <property type="match status" value="2"/>
</dbReference>
<evidence type="ECO:0000313" key="7">
    <source>
        <dbReference type="Proteomes" id="UP001589646"/>
    </source>
</evidence>
<dbReference type="PROSITE" id="PS50075">
    <property type="entry name" value="CARRIER"/>
    <property type="match status" value="2"/>
</dbReference>
<dbReference type="Gene3D" id="3.40.50.1820">
    <property type="entry name" value="alpha/beta hydrolase"/>
    <property type="match status" value="1"/>
</dbReference>
<dbReference type="RefSeq" id="WP_346125107.1">
    <property type="nucleotide sequence ID" value="NZ_BAAAXC010000015.1"/>
</dbReference>
<dbReference type="CDD" id="cd06173">
    <property type="entry name" value="MFS_MefA_like"/>
    <property type="match status" value="1"/>
</dbReference>
<evidence type="ECO:0000256" key="4">
    <source>
        <dbReference type="SAM" id="Phobius"/>
    </source>
</evidence>
<reference evidence="6 7" key="1">
    <citation type="submission" date="2024-09" db="EMBL/GenBank/DDBJ databases">
        <authorList>
            <person name="Sun Q."/>
            <person name="Mori K."/>
        </authorList>
    </citation>
    <scope>NUCLEOTIDE SEQUENCE [LARGE SCALE GENOMIC DNA]</scope>
    <source>
        <strain evidence="6 7">JCM 3323</strain>
    </source>
</reference>
<dbReference type="NCBIfam" id="TIGR01733">
    <property type="entry name" value="AA-adenyl-dom"/>
    <property type="match status" value="2"/>
</dbReference>
<name>A0ABV5Q4B3_9ACTN</name>
<dbReference type="InterPro" id="IPR036259">
    <property type="entry name" value="MFS_trans_sf"/>
</dbReference>
<dbReference type="CDD" id="cd05930">
    <property type="entry name" value="A_NRPS"/>
    <property type="match status" value="2"/>
</dbReference>
<dbReference type="InterPro" id="IPR042099">
    <property type="entry name" value="ANL_N_sf"/>
</dbReference>
<comment type="cofactor">
    <cofactor evidence="1">
        <name>pantetheine 4'-phosphate</name>
        <dbReference type="ChEBI" id="CHEBI:47942"/>
    </cofactor>
</comment>
<organism evidence="6 7">
    <name type="scientific">Nonomuraea roseola</name>
    <dbReference type="NCBI Taxonomy" id="46179"/>
    <lineage>
        <taxon>Bacteria</taxon>
        <taxon>Bacillati</taxon>
        <taxon>Actinomycetota</taxon>
        <taxon>Actinomycetes</taxon>
        <taxon>Streptosporangiales</taxon>
        <taxon>Streptosporangiaceae</taxon>
        <taxon>Nonomuraea</taxon>
    </lineage>
</organism>
<feature type="transmembrane region" description="Helical" evidence="4">
    <location>
        <begin position="2423"/>
        <end position="2444"/>
    </location>
</feature>
<dbReference type="InterPro" id="IPR036736">
    <property type="entry name" value="ACP-like_sf"/>
</dbReference>
<dbReference type="Pfam" id="PF00501">
    <property type="entry name" value="AMP-binding"/>
    <property type="match status" value="2"/>
</dbReference>
<dbReference type="SMART" id="SM00823">
    <property type="entry name" value="PKS_PP"/>
    <property type="match status" value="2"/>
</dbReference>
<keyword evidence="4" id="KW-0472">Membrane</keyword>
<feature type="transmembrane region" description="Helical" evidence="4">
    <location>
        <begin position="2521"/>
        <end position="2543"/>
    </location>
</feature>
<dbReference type="InterPro" id="IPR023213">
    <property type="entry name" value="CAT-like_dom_sf"/>
</dbReference>
<dbReference type="Pfam" id="PF13193">
    <property type="entry name" value="AMP-binding_C"/>
    <property type="match status" value="2"/>
</dbReference>
<dbReference type="InterPro" id="IPR010071">
    <property type="entry name" value="AA_adenyl_dom"/>
</dbReference>
<keyword evidence="4" id="KW-1133">Transmembrane helix</keyword>
<evidence type="ECO:0000313" key="6">
    <source>
        <dbReference type="EMBL" id="MFB9530154.1"/>
    </source>
</evidence>
<dbReference type="Gene3D" id="1.10.1200.10">
    <property type="entry name" value="ACP-like"/>
    <property type="match status" value="2"/>
</dbReference>
<feature type="transmembrane region" description="Helical" evidence="4">
    <location>
        <begin position="2762"/>
        <end position="2781"/>
    </location>
</feature>
<dbReference type="Pfam" id="PF07690">
    <property type="entry name" value="MFS_1"/>
    <property type="match status" value="1"/>
</dbReference>
<comment type="caution">
    <text evidence="6">The sequence shown here is derived from an EMBL/GenBank/DDBJ whole genome shotgun (WGS) entry which is preliminary data.</text>
</comment>
<feature type="transmembrane region" description="Helical" evidence="4">
    <location>
        <begin position="2599"/>
        <end position="2621"/>
    </location>
</feature>
<dbReference type="InterPro" id="IPR009081">
    <property type="entry name" value="PP-bd_ACP"/>
</dbReference>
<dbReference type="CDD" id="cd19531">
    <property type="entry name" value="LCL_NRPS-like"/>
    <property type="match status" value="2"/>
</dbReference>
<feature type="transmembrane region" description="Helical" evidence="4">
    <location>
        <begin position="2667"/>
        <end position="2692"/>
    </location>
</feature>
<feature type="transmembrane region" description="Helical" evidence="4">
    <location>
        <begin position="2730"/>
        <end position="2750"/>
    </location>
</feature>
<dbReference type="Gene3D" id="3.30.559.10">
    <property type="entry name" value="Chloramphenicol acetyltransferase-like domain"/>
    <property type="match status" value="2"/>
</dbReference>
<sequence length="2820" mass="296852">MTVVSGDDRLRELLSRRIEQARKTAPEAIPRRADDGPWRLSPVQRRMWLASEVDGESPAYNVPLVLRLRGELDLAALRQAVVDVAQRHEVLRSTVEVRDGEPYAVTGGAEPIAVTVEEVAPEALEDRIAELALRPFRLAQEYPLRAAVLAAGPDDHVLVLLIHHIAIDAWAQPLLLDDLAALYRFRLGIGPEPAPPSLRYSDVAAWANARATSARTDQALDWWEERLAGLEPAPGLPPDRPASAAAPGWRGAAVDVALAPETVARVRALAAESGATVFMVLLAALQATLARVSGGDGGDVAVGVPESGRTHQDTESMVGCLVETLVMRGSVDGGRTGRELVERARALALDVFGHADVPFDRVVERVRPHRSGTAAPLFDVLLNVYDGPAEVTGFPGLTAETVEVPPFAAKFDQTWAFRDDGTALHGELTYRADLYEPDTAARLAGWFGTLLAQLVAEPDRPVGELALEPGADPVLTEPEPPVLGEPILHGRISAQAALTPSATAVVAADGTLTYAELEERANLLAHRLREAGVDRGDRVALLMERTLDLPVALLGVLKAGAAYVPIDDAAPADRIAAVMAGGGVRVAICAPELAARVPEDVTALLPWSPDAAAPPAEAVTVEPGDLAYVIFTSGSTGTPKGVAVEHRQVTAYLDAVLTRVGADAAAPRSYALVSTIAADLGLLNVFGALTTGAALHLLGRETAVDPVAYADWLRRHEVDAVKCVPSQLELLASHGDLSAVLPRRLLVLAGEATPWTLVDRIADVRPDLEVQIHYGPTETTVSVLGCVARSTPRTGPGVPLGTPFPGVRCFVADPAGRPLPHGVAGELWIGGPQVARGYLGAPDDARYVERADGRHYRSGDRVRITRDGFVEFLGRVDDQVKIRGYRVEPGEVAAACRELAGVAEAVVLPVGEGTARRLAAWLVARAQGQAAGNGADEAPVTLTVDGVRAALRRTLPDYMVPSTITLVDALPLNANGKVDRARLLGLLAADPSGGVASDGEGPAPATDTERLIAEIWAELLEADTIGVNSDFFALGGDSFTAVRVAGRLAVGLGATVPLRLLFEHPVLSGLAAELDALPGDASAPATVAIPRRAGTGPVPLSPVQRQMWLAGEVDPDSAAYNVPMVIRLDGELDVEALRLAVVDLAERHEVLRSTVVVRDAEPYTVAGPSSGIVVDVVTELEGGREALDDRIAELATRPFLLARDYPLRAAILSTGPREHVLALVLHHLASDAWSRGVLLEDLACLYAARTGAGPAPTPLDRQFADVAEWQRLAAAAADPGWWAAKLDGMPAEIALPADRVRPATPGSGVGLLDLDLPDELATRVRALAAATGATVFMVLLAALQAMLARVSGGSDIAVGVPESGRRHPEAERLIGCFLQTLVIRTEVEDDLTGRDLVERARAEALDAFAHAGEPMGSASPQVLLNVYDAPGPITGFPGLEAHAVEMKPVTAKFDLSWTVQDTRTGLWGALAYRPELFDEATARRVAGFFVAVLDQLTADPDRRLGDLDLDPGKDALLTGPEGAPAGGPTLHGRISAHAVRTPSAPAVVASDGTLTYAELEERANLLAHRLRQAGVERGDRVAVLMERTKDLPVAMLGVLKAGAGYVPIDDAAPTDRIAAVLATAGARVAVCAPELAARVPEDVTALLPWSPEAAPSQGEAVAVEPEDLAYVIFTSGSTGTPKGVAVEHRNITAYLDGILSRLEPAGPFGSWALASTAAADLGVLNVFGALTTGAALHLLDRDTATDPPAFAAHMTGHAVDFLKCVPSHLELLASHGDLSAVLPRRVLVLAGEAVPWTLVDRIAEVRPDLEVQVHYGPTETTVAVLGCSAKAAPRATANVPLGLPLPRARCFVADQAGRALPYGVAGELWIGGPQVARGYLGHPADPRYVTRDDGRWYRSGDRARVTSEGFVEFLGRIDDQVKIRGYRVEPGEVAATCRALPGVAEAVVLPVGEGTGRRLAAWLVPATPSSAAPTVDEVRAALRDALPDYMVPSVITLVDAFPLNANGKVDRTRLVAELGAVSAGEQVAPATDTERRIAEIWARLLGVGSVGATDDFFALGGDSFIAVKAVHEIDEGLRVIDLFTNPTVRELGAHLDGRSGGQGGLLHRLGGPKAGAKATATVVCVPYGGGSAAVYRPLAEALPDGVELLALELPGHDPARPDEEPRPLEEVVERCVAELAARESGPISVYGHCVGTALATALALGLEEAGVQVTGVFLGGSFPTARLPGKLSAWFNRHLPADRWLSDRAYRDVLRAMGGLPEDLEGAAVETAVNALRHDARQAQSWFTRRLADPARGRLRAPVLVVIGGADRATELYEERYREWTAFADQVELAVIPNAGHYFLRHQADQLADHLAAALRRWALPEGERGAAPSAAAAAPAAPEPRALRGFYTVAFGQLVSMVGSSLSSFGLGVWTFQRSGAVFDFALVTMLALLPSVLAGPVGGAVADRYDRRRIMLVCDALNGLGMAAVALLLWLDRLDFVAVCAIVTLTSVVTAFHRPAYLAAIAQLVPKPYLPQANALAQAGLGLGNLVAPLAGGALVALAGLPIVVGADVVTFAIAFFSLLAVRIPDRGFRRREESFRASVAGGWRFFTRRPPLMVMAGYFMVVNYFTALTLAVVSPMVLSLGDATDLGVVTAVGGLGAVLGSVVMMIWGGTRRLADGMVGFVALAGLATVLVGLAGAVAAIPLIAVGLALRWGASSVINAHWLSIIQLKVRIELQGRVLSTNQMLATTMTPIGYLTAAPLTSWSESLTGVATGPSIGVLLGVSGVLLTLWGVAGLRIRRLRLIEDELPDVLPSAVISTDLDELQEEADRQALVR</sequence>
<dbReference type="Gene3D" id="3.30.559.30">
    <property type="entry name" value="Nonribosomal peptide synthetase, condensation domain"/>
    <property type="match status" value="2"/>
</dbReference>
<dbReference type="InterPro" id="IPR020806">
    <property type="entry name" value="PKS_PP-bd"/>
</dbReference>
<accession>A0ABV5Q4B3</accession>
<dbReference type="EMBL" id="JBHMCE010000008">
    <property type="protein sequence ID" value="MFB9530154.1"/>
    <property type="molecule type" value="Genomic_DNA"/>
</dbReference>
<evidence type="ECO:0000259" key="5">
    <source>
        <dbReference type="PROSITE" id="PS50075"/>
    </source>
</evidence>
<protein>
    <submittedName>
        <fullName evidence="6">Amino acid adenylation domain-containing protein</fullName>
    </submittedName>
</protein>
<dbReference type="InterPro" id="IPR000873">
    <property type="entry name" value="AMP-dep_synth/lig_dom"/>
</dbReference>
<evidence type="ECO:0000256" key="1">
    <source>
        <dbReference type="ARBA" id="ARBA00001957"/>
    </source>
</evidence>
<gene>
    <name evidence="6" type="ORF">ACFFRN_26435</name>
</gene>
<dbReference type="SUPFAM" id="SSF56801">
    <property type="entry name" value="Acetyl-CoA synthetase-like"/>
    <property type="match status" value="2"/>
</dbReference>
<dbReference type="Pfam" id="PF00668">
    <property type="entry name" value="Condensation"/>
    <property type="match status" value="2"/>
</dbReference>
<dbReference type="InterPro" id="IPR020845">
    <property type="entry name" value="AMP-binding_CS"/>
</dbReference>
<dbReference type="Gene3D" id="1.20.1250.20">
    <property type="entry name" value="MFS general substrate transporter like domains"/>
    <property type="match status" value="1"/>
</dbReference>
<dbReference type="Gene3D" id="3.40.50.12780">
    <property type="entry name" value="N-terminal domain of ligase-like"/>
    <property type="match status" value="2"/>
</dbReference>
<keyword evidence="7" id="KW-1185">Reference proteome</keyword>
<feature type="transmembrane region" description="Helical" evidence="4">
    <location>
        <begin position="2698"/>
        <end position="2718"/>
    </location>
</feature>
<dbReference type="InterPro" id="IPR029058">
    <property type="entry name" value="AB_hydrolase_fold"/>
</dbReference>
<dbReference type="Proteomes" id="UP001589646">
    <property type="component" value="Unassembled WGS sequence"/>
</dbReference>
<dbReference type="SUPFAM" id="SSF53474">
    <property type="entry name" value="alpha/beta-Hydrolases"/>
    <property type="match status" value="1"/>
</dbReference>
<proteinExistence type="predicted"/>
<dbReference type="PANTHER" id="PTHR45527">
    <property type="entry name" value="NONRIBOSOMAL PEPTIDE SYNTHETASE"/>
    <property type="match status" value="1"/>
</dbReference>
<dbReference type="InterPro" id="IPR025110">
    <property type="entry name" value="AMP-bd_C"/>
</dbReference>
<dbReference type="InterPro" id="IPR020802">
    <property type="entry name" value="TesA-like"/>
</dbReference>
<dbReference type="Gene3D" id="3.30.300.30">
    <property type="match status" value="2"/>
</dbReference>
<feature type="transmembrane region" description="Helical" evidence="4">
    <location>
        <begin position="2482"/>
        <end position="2500"/>
    </location>
</feature>
<feature type="transmembrane region" description="Helical" evidence="4">
    <location>
        <begin position="2456"/>
        <end position="2476"/>
    </location>
</feature>
<dbReference type="InterPro" id="IPR011701">
    <property type="entry name" value="MFS"/>
</dbReference>
<feature type="domain" description="Carrier" evidence="5">
    <location>
        <begin position="2028"/>
        <end position="2099"/>
    </location>
</feature>
<dbReference type="Pfam" id="PF00975">
    <property type="entry name" value="Thioesterase"/>
    <property type="match status" value="1"/>
</dbReference>
<dbReference type="InterPro" id="IPR001242">
    <property type="entry name" value="Condensation_dom"/>
</dbReference>
<dbReference type="SMART" id="SM00824">
    <property type="entry name" value="PKS_TE"/>
    <property type="match status" value="1"/>
</dbReference>
<keyword evidence="2" id="KW-0596">Phosphopantetheine</keyword>